<dbReference type="Pfam" id="PF00861">
    <property type="entry name" value="Ribosomal_L18p"/>
    <property type="match status" value="1"/>
</dbReference>
<dbReference type="PANTHER" id="PTHR12899:SF3">
    <property type="entry name" value="LARGE RIBOSOMAL SUBUNIT PROTEIN UL18M"/>
    <property type="match status" value="1"/>
</dbReference>
<keyword evidence="2" id="KW-0699">rRNA-binding</keyword>
<dbReference type="GO" id="GO:0008097">
    <property type="term" value="F:5S rRNA binding"/>
    <property type="evidence" value="ECO:0007669"/>
    <property type="project" value="TreeGrafter"/>
</dbReference>
<proteinExistence type="inferred from homology"/>
<keyword evidence="5" id="KW-0687">Ribonucleoprotein</keyword>
<evidence type="ECO:0000256" key="6">
    <source>
        <dbReference type="ARBA" id="ARBA00035303"/>
    </source>
</evidence>
<dbReference type="PANTHER" id="PTHR12899">
    <property type="entry name" value="39S RIBOSOMAL PROTEIN L18, MITOCHONDRIAL"/>
    <property type="match status" value="1"/>
</dbReference>
<keyword evidence="8" id="KW-1185">Reference proteome</keyword>
<name>A0AA35XI92_GEOBA</name>
<dbReference type="InterPro" id="IPR057268">
    <property type="entry name" value="Ribosomal_L18"/>
</dbReference>
<dbReference type="NCBIfam" id="TIGR00060">
    <property type="entry name" value="L18_bact"/>
    <property type="match status" value="1"/>
</dbReference>
<dbReference type="InterPro" id="IPR004389">
    <property type="entry name" value="Ribosomal_uL18_bac-type"/>
</dbReference>
<organism evidence="7 8">
    <name type="scientific">Geodia barretti</name>
    <name type="common">Barrett's horny sponge</name>
    <dbReference type="NCBI Taxonomy" id="519541"/>
    <lineage>
        <taxon>Eukaryota</taxon>
        <taxon>Metazoa</taxon>
        <taxon>Porifera</taxon>
        <taxon>Demospongiae</taxon>
        <taxon>Heteroscleromorpha</taxon>
        <taxon>Tetractinellida</taxon>
        <taxon>Astrophorina</taxon>
        <taxon>Geodiidae</taxon>
        <taxon>Geodia</taxon>
    </lineage>
</organism>
<evidence type="ECO:0000256" key="3">
    <source>
        <dbReference type="ARBA" id="ARBA00022884"/>
    </source>
</evidence>
<gene>
    <name evidence="7" type="ORF">GBAR_LOCUS29163</name>
</gene>
<evidence type="ECO:0000256" key="4">
    <source>
        <dbReference type="ARBA" id="ARBA00022980"/>
    </source>
</evidence>
<evidence type="ECO:0000256" key="1">
    <source>
        <dbReference type="ARBA" id="ARBA00007116"/>
    </source>
</evidence>
<accession>A0AA35XI92</accession>
<protein>
    <recommendedName>
        <fullName evidence="6">Large ribosomal subunit protein uL18c</fullName>
    </recommendedName>
</protein>
<dbReference type="GO" id="GO:0022625">
    <property type="term" value="C:cytosolic large ribosomal subunit"/>
    <property type="evidence" value="ECO:0007669"/>
    <property type="project" value="TreeGrafter"/>
</dbReference>
<evidence type="ECO:0000256" key="2">
    <source>
        <dbReference type="ARBA" id="ARBA00022730"/>
    </source>
</evidence>
<reference evidence="7" key="1">
    <citation type="submission" date="2023-03" db="EMBL/GenBank/DDBJ databases">
        <authorList>
            <person name="Steffen K."/>
            <person name="Cardenas P."/>
        </authorList>
    </citation>
    <scope>NUCLEOTIDE SEQUENCE</scope>
</reference>
<sequence>MRTAGAGRPRLTVFRSNRHIYAQLIDDRESRTVAAASTMESALRSESGGDRAAAGRVGTLIAERALAAGHKEIIFDRGGYQYHGRVKALAEAAREGGLSF</sequence>
<dbReference type="GO" id="GO:0006412">
    <property type="term" value="P:translation"/>
    <property type="evidence" value="ECO:0007669"/>
    <property type="project" value="InterPro"/>
</dbReference>
<dbReference type="SUPFAM" id="SSF53137">
    <property type="entry name" value="Translational machinery components"/>
    <property type="match status" value="1"/>
</dbReference>
<dbReference type="EMBL" id="CASHTH010004086">
    <property type="protein sequence ID" value="CAI8053336.1"/>
    <property type="molecule type" value="Genomic_DNA"/>
</dbReference>
<evidence type="ECO:0000313" key="7">
    <source>
        <dbReference type="EMBL" id="CAI8053336.1"/>
    </source>
</evidence>
<keyword evidence="4 7" id="KW-0689">Ribosomal protein</keyword>
<comment type="caution">
    <text evidence="7">The sequence shown here is derived from an EMBL/GenBank/DDBJ whole genome shotgun (WGS) entry which is preliminary data.</text>
</comment>
<dbReference type="GO" id="GO:0003735">
    <property type="term" value="F:structural constituent of ribosome"/>
    <property type="evidence" value="ECO:0007669"/>
    <property type="project" value="InterPro"/>
</dbReference>
<evidence type="ECO:0000256" key="5">
    <source>
        <dbReference type="ARBA" id="ARBA00023274"/>
    </source>
</evidence>
<dbReference type="Gene3D" id="3.30.420.100">
    <property type="match status" value="1"/>
</dbReference>
<dbReference type="CDD" id="cd00432">
    <property type="entry name" value="Ribosomal_L18_L5e"/>
    <property type="match status" value="1"/>
</dbReference>
<dbReference type="FunFam" id="3.30.420.100:FF:000001">
    <property type="entry name" value="50S ribosomal protein L18"/>
    <property type="match status" value="1"/>
</dbReference>
<dbReference type="Proteomes" id="UP001174909">
    <property type="component" value="Unassembled WGS sequence"/>
</dbReference>
<evidence type="ECO:0000313" key="8">
    <source>
        <dbReference type="Proteomes" id="UP001174909"/>
    </source>
</evidence>
<dbReference type="HAMAP" id="MF_01337_B">
    <property type="entry name" value="Ribosomal_uL18_B"/>
    <property type="match status" value="1"/>
</dbReference>
<comment type="similarity">
    <text evidence="1">Belongs to the universal ribosomal protein uL18 family.</text>
</comment>
<dbReference type="InterPro" id="IPR005484">
    <property type="entry name" value="Ribosomal_uL18_bac/plant/anim"/>
</dbReference>
<keyword evidence="3" id="KW-0694">RNA-binding</keyword>
<dbReference type="AlphaFoldDB" id="A0AA35XI92"/>